<dbReference type="InterPro" id="IPR017850">
    <property type="entry name" value="Alkaline_phosphatase_core_sf"/>
</dbReference>
<reference evidence="8 9" key="1">
    <citation type="submission" date="2020-08" db="EMBL/GenBank/DDBJ databases">
        <title>Genomic Encyclopedia of Type Strains, Phase IV (KMG-IV): sequencing the most valuable type-strain genomes for metagenomic binning, comparative biology and taxonomic classification.</title>
        <authorList>
            <person name="Goeker M."/>
        </authorList>
    </citation>
    <scope>NUCLEOTIDE SEQUENCE [LARGE SCALE GENOMIC DNA]</scope>
    <source>
        <strain evidence="8 9">DSM 12252</strain>
    </source>
</reference>
<proteinExistence type="inferred from homology"/>
<dbReference type="EMBL" id="JACHIG010000010">
    <property type="protein sequence ID" value="MBB5034653.1"/>
    <property type="molecule type" value="Genomic_DNA"/>
</dbReference>
<dbReference type="RefSeq" id="WP_184342670.1">
    <property type="nucleotide sequence ID" value="NZ_JACHIG010000010.1"/>
</dbReference>
<dbReference type="Proteomes" id="UP000590740">
    <property type="component" value="Unassembled WGS sequence"/>
</dbReference>
<dbReference type="AlphaFoldDB" id="A0A7W8DLT2"/>
<dbReference type="InterPro" id="IPR024607">
    <property type="entry name" value="Sulfatase_CS"/>
</dbReference>
<dbReference type="PANTHER" id="PTHR42693:SF33">
    <property type="entry name" value="ARYLSULFATASE"/>
    <property type="match status" value="1"/>
</dbReference>
<evidence type="ECO:0000256" key="3">
    <source>
        <dbReference type="ARBA" id="ARBA00022801"/>
    </source>
</evidence>
<feature type="signal peptide" evidence="6">
    <location>
        <begin position="1"/>
        <end position="17"/>
    </location>
</feature>
<evidence type="ECO:0000256" key="6">
    <source>
        <dbReference type="SAM" id="SignalP"/>
    </source>
</evidence>
<comment type="caution">
    <text evidence="8">The sequence shown here is derived from an EMBL/GenBank/DDBJ whole genome shotgun (WGS) entry which is preliminary data.</text>
</comment>
<dbReference type="InterPro" id="IPR050738">
    <property type="entry name" value="Sulfatase"/>
</dbReference>
<dbReference type="GO" id="GO:0004065">
    <property type="term" value="F:arylsulfatase activity"/>
    <property type="evidence" value="ECO:0007669"/>
    <property type="project" value="TreeGrafter"/>
</dbReference>
<gene>
    <name evidence="8" type="ORF">HNQ65_004258</name>
</gene>
<dbReference type="Pfam" id="PF00884">
    <property type="entry name" value="Sulfatase"/>
    <property type="match status" value="1"/>
</dbReference>
<dbReference type="Gene3D" id="3.30.1120.10">
    <property type="match status" value="1"/>
</dbReference>
<dbReference type="Gene3D" id="3.40.720.10">
    <property type="entry name" value="Alkaline Phosphatase, subunit A"/>
    <property type="match status" value="1"/>
</dbReference>
<protein>
    <submittedName>
        <fullName evidence="8">Arylsulfatase A-like enzyme</fullName>
    </submittedName>
</protein>
<evidence type="ECO:0000256" key="4">
    <source>
        <dbReference type="ARBA" id="ARBA00022837"/>
    </source>
</evidence>
<dbReference type="SUPFAM" id="SSF53649">
    <property type="entry name" value="Alkaline phosphatase-like"/>
    <property type="match status" value="1"/>
</dbReference>
<keyword evidence="4" id="KW-0106">Calcium</keyword>
<feature type="chain" id="PRO_5030567971" evidence="6">
    <location>
        <begin position="18"/>
        <end position="443"/>
    </location>
</feature>
<organism evidence="8 9">
    <name type="scientific">Prosthecobacter vanneervenii</name>
    <dbReference type="NCBI Taxonomy" id="48466"/>
    <lineage>
        <taxon>Bacteria</taxon>
        <taxon>Pseudomonadati</taxon>
        <taxon>Verrucomicrobiota</taxon>
        <taxon>Verrucomicrobiia</taxon>
        <taxon>Verrucomicrobiales</taxon>
        <taxon>Verrucomicrobiaceae</taxon>
        <taxon>Prosthecobacter</taxon>
    </lineage>
</organism>
<dbReference type="PROSITE" id="PS00523">
    <property type="entry name" value="SULFATASE_1"/>
    <property type="match status" value="1"/>
</dbReference>
<evidence type="ECO:0000256" key="1">
    <source>
        <dbReference type="ARBA" id="ARBA00008779"/>
    </source>
</evidence>
<dbReference type="InterPro" id="IPR000917">
    <property type="entry name" value="Sulfatase_N"/>
</dbReference>
<dbReference type="PANTHER" id="PTHR42693">
    <property type="entry name" value="ARYLSULFATASE FAMILY MEMBER"/>
    <property type="match status" value="1"/>
</dbReference>
<feature type="compositionally biased region" description="Polar residues" evidence="5">
    <location>
        <begin position="264"/>
        <end position="274"/>
    </location>
</feature>
<evidence type="ECO:0000256" key="5">
    <source>
        <dbReference type="SAM" id="MobiDB-lite"/>
    </source>
</evidence>
<comment type="similarity">
    <text evidence="1">Belongs to the sulfatase family.</text>
</comment>
<name>A0A7W8DLT2_9BACT</name>
<accession>A0A7W8DLT2</accession>
<evidence type="ECO:0000313" key="9">
    <source>
        <dbReference type="Proteomes" id="UP000590740"/>
    </source>
</evidence>
<keyword evidence="2" id="KW-0479">Metal-binding</keyword>
<dbReference type="GO" id="GO:0046872">
    <property type="term" value="F:metal ion binding"/>
    <property type="evidence" value="ECO:0007669"/>
    <property type="project" value="UniProtKB-KW"/>
</dbReference>
<evidence type="ECO:0000259" key="7">
    <source>
        <dbReference type="Pfam" id="PF00884"/>
    </source>
</evidence>
<keyword evidence="6" id="KW-0732">Signal</keyword>
<evidence type="ECO:0000313" key="8">
    <source>
        <dbReference type="EMBL" id="MBB5034653.1"/>
    </source>
</evidence>
<sequence length="443" mass="48466">MHRLALLLVLCPLLLHAAPAKPNIVFIMADDLGWADVAFHGGNAPTPTLDKLAAEGLELTHHYSAPVCSPTRTGLMTGRCWSRFNVTTPQNERALPWDTTTLPRALKSVGYDTCLTGKWHLGSKPEWGPNHFGFDHSYGSLAGGVGPWDHHYKKGEHSETWHRDEKLLQESGHVTDLIASEACAWLAERKDAPFFLYVPLTAVHLPVKEPEEWLAKVPAGITGAVARHYAACIMHMDAAVGRIVQALEKNGQRGKTLLVFTSDNGGSTAENNGQAYPADDYPTGPLPGNNQPLRDEKGSVYEGGTRVPCLMNWPGVLKPGKHDSPVQIIDWMPTFCALAGFKSVTDLKWDGVNLWPQLAEGAPPPPRTLYTVGPGFKSRALRCDPWKLIVHGAAGKEKFELYNIGSDPSESKNLALDQPDALATMKERLADMAKTDRDAEVKE</sequence>
<keyword evidence="3" id="KW-0378">Hydrolase</keyword>
<feature type="region of interest" description="Disordered" evidence="5">
    <location>
        <begin position="264"/>
        <end position="297"/>
    </location>
</feature>
<feature type="domain" description="Sulfatase N-terminal" evidence="7">
    <location>
        <begin position="22"/>
        <end position="340"/>
    </location>
</feature>
<keyword evidence="9" id="KW-1185">Reference proteome</keyword>
<evidence type="ECO:0000256" key="2">
    <source>
        <dbReference type="ARBA" id="ARBA00022723"/>
    </source>
</evidence>